<dbReference type="Pfam" id="PF07670">
    <property type="entry name" value="Gate"/>
    <property type="match status" value="1"/>
</dbReference>
<keyword evidence="1" id="KW-0472">Membrane</keyword>
<keyword evidence="4" id="KW-1185">Reference proteome</keyword>
<keyword evidence="1" id="KW-0812">Transmembrane</keyword>
<feature type="domain" description="Nucleoside transporter/FeoB GTPase Gate" evidence="2">
    <location>
        <begin position="18"/>
        <end position="113"/>
    </location>
</feature>
<dbReference type="EMBL" id="WHNW01000007">
    <property type="protein sequence ID" value="MPV86387.1"/>
    <property type="molecule type" value="Genomic_DNA"/>
</dbReference>
<name>A0A6N7EZ00_9GAMM</name>
<accession>A0A6N7EZ00</accession>
<feature type="transmembrane region" description="Helical" evidence="1">
    <location>
        <begin position="12"/>
        <end position="34"/>
    </location>
</feature>
<evidence type="ECO:0000313" key="3">
    <source>
        <dbReference type="EMBL" id="MPV86387.1"/>
    </source>
</evidence>
<comment type="caution">
    <text evidence="3">The sequence shown here is derived from an EMBL/GenBank/DDBJ whole genome shotgun (WGS) entry which is preliminary data.</text>
</comment>
<dbReference type="InParanoid" id="A0A6N7EZ00"/>
<organism evidence="3 4">
    <name type="scientific">Ostreibacterium oceani</name>
    <dbReference type="NCBI Taxonomy" id="2654998"/>
    <lineage>
        <taxon>Bacteria</taxon>
        <taxon>Pseudomonadati</taxon>
        <taxon>Pseudomonadota</taxon>
        <taxon>Gammaproteobacteria</taxon>
        <taxon>Cardiobacteriales</taxon>
        <taxon>Ostreibacteriaceae</taxon>
        <taxon>Ostreibacterium</taxon>
    </lineage>
</organism>
<dbReference type="InterPro" id="IPR011642">
    <property type="entry name" value="Gate_dom"/>
</dbReference>
<sequence length="317" mass="35739">MNVFFKELLQKIIFVSVSLFKVMIPVIILVKIFIEMGGIDLIARFLGPPMELIGLPPEFSIIWATTMLTNLSAGFLILMEMMRTQTFTVEQVTLLATLMLFAHSLPVEARVAQKAGLRLRVTLVLRIGGGYLLAWILHIIYTRYGLLQEPLVVLWQQDTYDDSLIGWLKSQLIALLMIQLVIILLLFLLKVLKLIGVEKIMIILLIPFLRLLGIRKEAATLSIVGITLGLSYGGGLLMNEAAKGHLSRQDIFASLSLLNLCHSMIDDTLIMLVMGADASAVIWARLIFSIAAIAVLVRIIRWLPDSIWDKYLIRWKW</sequence>
<evidence type="ECO:0000259" key="2">
    <source>
        <dbReference type="Pfam" id="PF07670"/>
    </source>
</evidence>
<feature type="transmembrane region" description="Helical" evidence="1">
    <location>
        <begin position="123"/>
        <end position="144"/>
    </location>
</feature>
<proteinExistence type="predicted"/>
<feature type="transmembrane region" description="Helical" evidence="1">
    <location>
        <begin position="280"/>
        <end position="300"/>
    </location>
</feature>
<dbReference type="Proteomes" id="UP000471298">
    <property type="component" value="Unassembled WGS sequence"/>
</dbReference>
<keyword evidence="1" id="KW-1133">Transmembrane helix</keyword>
<evidence type="ECO:0000256" key="1">
    <source>
        <dbReference type="SAM" id="Phobius"/>
    </source>
</evidence>
<feature type="transmembrane region" description="Helical" evidence="1">
    <location>
        <begin position="219"/>
        <end position="239"/>
    </location>
</feature>
<protein>
    <recommendedName>
        <fullName evidence="2">Nucleoside transporter/FeoB GTPase Gate domain-containing protein</fullName>
    </recommendedName>
</protein>
<dbReference type="RefSeq" id="WP_152810387.1">
    <property type="nucleotide sequence ID" value="NZ_WHNW01000007.1"/>
</dbReference>
<feature type="transmembrane region" description="Helical" evidence="1">
    <location>
        <begin position="59"/>
        <end position="78"/>
    </location>
</feature>
<reference evidence="3 4" key="1">
    <citation type="submission" date="2019-10" db="EMBL/GenBank/DDBJ databases">
        <title>Cardiobacteriales fam. a chemoheterotrophic member of the order Cardiobacteriales, and proposal of Cardiobacteriales fam. nov.</title>
        <authorList>
            <person name="Wang C."/>
        </authorList>
    </citation>
    <scope>NUCLEOTIDE SEQUENCE [LARGE SCALE GENOMIC DNA]</scope>
    <source>
        <strain evidence="3 4">ML27</strain>
    </source>
</reference>
<gene>
    <name evidence="3" type="ORF">GCU85_06540</name>
</gene>
<feature type="transmembrane region" description="Helical" evidence="1">
    <location>
        <begin position="164"/>
        <end position="189"/>
    </location>
</feature>
<evidence type="ECO:0000313" key="4">
    <source>
        <dbReference type="Proteomes" id="UP000471298"/>
    </source>
</evidence>
<dbReference type="AlphaFoldDB" id="A0A6N7EZ00"/>